<dbReference type="EMBL" id="NPEX01000378">
    <property type="protein sequence ID" value="RAI38205.1"/>
    <property type="molecule type" value="Genomic_DNA"/>
</dbReference>
<dbReference type="Proteomes" id="UP000249130">
    <property type="component" value="Unassembled WGS sequence"/>
</dbReference>
<dbReference type="AlphaFoldDB" id="A0A327KL57"/>
<name>A0A327KL57_9BRAD</name>
<accession>A0A327KL57</accession>
<sequence>MVSKVQDREWRARTGVAWRCAPALVVMTAALLGGCANGDFGRVKPGLVRDGVHDWMGPAAATQAGLPASAYPLTEDERVMRDLAFPMIEAPYERQRWYSILEEYGVTRGVRQDWCVFNIAAYEQILMQTAYRSATARYSRLNDDIRNDVTRLPNWVAAARRVLDMDIKRGKSLGHVNGLTPGEAGNAQARMAENALIMSWVQQSLVNRTASYGYALERLVIATPMPAAVEVERSLTLLKTRIAEARLLPGPDITPGTIVLVPPYPLPSMPAVSKTAPVAEAGPPPGGPSFVSLLGH</sequence>
<evidence type="ECO:0000313" key="3">
    <source>
        <dbReference type="Proteomes" id="UP000249130"/>
    </source>
</evidence>
<keyword evidence="3" id="KW-1185">Reference proteome</keyword>
<evidence type="ECO:0000313" key="2">
    <source>
        <dbReference type="EMBL" id="RAI38205.1"/>
    </source>
</evidence>
<organism evidence="2 3">
    <name type="scientific">Rhodoplanes roseus</name>
    <dbReference type="NCBI Taxonomy" id="29409"/>
    <lineage>
        <taxon>Bacteria</taxon>
        <taxon>Pseudomonadati</taxon>
        <taxon>Pseudomonadota</taxon>
        <taxon>Alphaproteobacteria</taxon>
        <taxon>Hyphomicrobiales</taxon>
        <taxon>Nitrobacteraceae</taxon>
        <taxon>Rhodoplanes</taxon>
    </lineage>
</organism>
<proteinExistence type="predicted"/>
<reference evidence="2 3" key="1">
    <citation type="submission" date="2017-07" db="EMBL/GenBank/DDBJ databases">
        <title>Draft Genome Sequences of Select Purple Nonsulfur Bacteria.</title>
        <authorList>
            <person name="Lasarre B."/>
            <person name="Mckinlay J.B."/>
        </authorList>
    </citation>
    <scope>NUCLEOTIDE SEQUENCE [LARGE SCALE GENOMIC DNA]</scope>
    <source>
        <strain evidence="2 3">DSM 5909</strain>
    </source>
</reference>
<dbReference type="PROSITE" id="PS51257">
    <property type="entry name" value="PROKAR_LIPOPROTEIN"/>
    <property type="match status" value="1"/>
</dbReference>
<gene>
    <name evidence="2" type="ORF">CH341_28295</name>
</gene>
<comment type="caution">
    <text evidence="2">The sequence shown here is derived from an EMBL/GenBank/DDBJ whole genome shotgun (WGS) entry which is preliminary data.</text>
</comment>
<evidence type="ECO:0000256" key="1">
    <source>
        <dbReference type="SAM" id="MobiDB-lite"/>
    </source>
</evidence>
<protein>
    <submittedName>
        <fullName evidence="2">Uncharacterized protein</fullName>
    </submittedName>
</protein>
<feature type="region of interest" description="Disordered" evidence="1">
    <location>
        <begin position="275"/>
        <end position="296"/>
    </location>
</feature>